<dbReference type="NCBIfam" id="NF009314">
    <property type="entry name" value="PRK12674.1-2"/>
    <property type="match status" value="1"/>
</dbReference>
<feature type="transmembrane region" description="Helical" evidence="1">
    <location>
        <begin position="6"/>
        <end position="28"/>
    </location>
</feature>
<accession>A0A939EM47</accession>
<keyword evidence="1" id="KW-0812">Transmembrane</keyword>
<evidence type="ECO:0000313" key="2">
    <source>
        <dbReference type="EMBL" id="MBO0345235.1"/>
    </source>
</evidence>
<comment type="caution">
    <text evidence="2">The sequence shown here is derived from an EMBL/GenBank/DDBJ whole genome shotgun (WGS) entry which is preliminary data.</text>
</comment>
<evidence type="ECO:0000256" key="1">
    <source>
        <dbReference type="SAM" id="Phobius"/>
    </source>
</evidence>
<feature type="transmembrane region" description="Helical" evidence="1">
    <location>
        <begin position="65"/>
        <end position="87"/>
    </location>
</feature>
<keyword evidence="1" id="KW-0472">Membrane</keyword>
<dbReference type="Pfam" id="PF03334">
    <property type="entry name" value="PhaG_MnhG_YufB"/>
    <property type="match status" value="1"/>
</dbReference>
<feature type="transmembrane region" description="Helical" evidence="1">
    <location>
        <begin position="40"/>
        <end position="59"/>
    </location>
</feature>
<reference evidence="2" key="1">
    <citation type="submission" date="2021-03" db="EMBL/GenBank/DDBJ databases">
        <title>Roseibium sp. CAU 1637 isolated from Incheon.</title>
        <authorList>
            <person name="Kim W."/>
        </authorList>
    </citation>
    <scope>NUCLEOTIDE SEQUENCE</scope>
    <source>
        <strain evidence="2">CAU 1637</strain>
    </source>
</reference>
<dbReference type="EMBL" id="JAFLNF010000003">
    <property type="protein sequence ID" value="MBO0345235.1"/>
    <property type="molecule type" value="Genomic_DNA"/>
</dbReference>
<dbReference type="AlphaFoldDB" id="A0A939EM47"/>
<dbReference type="RefSeq" id="WP_206939654.1">
    <property type="nucleotide sequence ID" value="NZ_JAFLNF010000003.1"/>
</dbReference>
<dbReference type="PANTHER" id="PTHR34703">
    <property type="entry name" value="ANTIPORTER SUBUNIT MNHG2-RELATED"/>
    <property type="match status" value="1"/>
</dbReference>
<organism evidence="2 3">
    <name type="scientific">Roseibium limicola</name>
    <dbReference type="NCBI Taxonomy" id="2816037"/>
    <lineage>
        <taxon>Bacteria</taxon>
        <taxon>Pseudomonadati</taxon>
        <taxon>Pseudomonadota</taxon>
        <taxon>Alphaproteobacteria</taxon>
        <taxon>Hyphomicrobiales</taxon>
        <taxon>Stappiaceae</taxon>
        <taxon>Roseibium</taxon>
    </lineage>
</organism>
<dbReference type="Proteomes" id="UP000664779">
    <property type="component" value="Unassembled WGS sequence"/>
</dbReference>
<sequence>MNGVFDIIVGLMLVLGALFALVGSIGLLRLNDVYMRMHAASKAGTLGSGLALLALAVYAHELDVVTRALAGVVFFLLTAPISAHLLARAAYIAGYRPCAETKVDELQKVYRPEETTKGRT</sequence>
<gene>
    <name evidence="2" type="ORF">J0X15_08385</name>
</gene>
<dbReference type="InterPro" id="IPR005133">
    <property type="entry name" value="PhaG_MnhG_YufB"/>
</dbReference>
<dbReference type="NCBIfam" id="TIGR01300">
    <property type="entry name" value="CPA3_mnhG_phaG"/>
    <property type="match status" value="1"/>
</dbReference>
<name>A0A939EM47_9HYPH</name>
<proteinExistence type="predicted"/>
<keyword evidence="1" id="KW-1133">Transmembrane helix</keyword>
<evidence type="ECO:0000313" key="3">
    <source>
        <dbReference type="Proteomes" id="UP000664779"/>
    </source>
</evidence>
<keyword evidence="3" id="KW-1185">Reference proteome</keyword>
<dbReference type="GO" id="GO:0015385">
    <property type="term" value="F:sodium:proton antiporter activity"/>
    <property type="evidence" value="ECO:0007669"/>
    <property type="project" value="TreeGrafter"/>
</dbReference>
<protein>
    <submittedName>
        <fullName evidence="2">Monovalent cation/H(+) antiporter subunit G</fullName>
    </submittedName>
</protein>
<dbReference type="PANTHER" id="PTHR34703:SF1">
    <property type="entry name" value="ANTIPORTER SUBUNIT MNHG2-RELATED"/>
    <property type="match status" value="1"/>
</dbReference>